<accession>I3D4T4</accession>
<proteinExistence type="predicted"/>
<organism evidence="1 2">
    <name type="scientific">Candidatus Nitrosopumilus salarius BD31</name>
    <dbReference type="NCBI Taxonomy" id="859350"/>
    <lineage>
        <taxon>Archaea</taxon>
        <taxon>Nitrososphaerota</taxon>
        <taxon>Nitrososphaeria</taxon>
        <taxon>Nitrosopumilales</taxon>
        <taxon>Nitrosopumilaceae</taxon>
        <taxon>Nitrosopumilus</taxon>
    </lineage>
</organism>
<evidence type="ECO:0000313" key="1">
    <source>
        <dbReference type="EMBL" id="EIJ66727.1"/>
    </source>
</evidence>
<feature type="non-terminal residue" evidence="1">
    <location>
        <position position="108"/>
    </location>
</feature>
<dbReference type="AlphaFoldDB" id="I3D4T4"/>
<dbReference type="EMBL" id="AEXL02000024">
    <property type="protein sequence ID" value="EIJ66727.1"/>
    <property type="molecule type" value="Genomic_DNA"/>
</dbReference>
<keyword evidence="2" id="KW-1185">Reference proteome</keyword>
<gene>
    <name evidence="1" type="ORF">BD31_I1203</name>
</gene>
<dbReference type="Proteomes" id="UP000003423">
    <property type="component" value="Unassembled WGS sequence"/>
</dbReference>
<sequence length="108" mass="11991">MGLVIFCLIFQPTVFAASPKDAMLDSSFALKIEEAAKINSELQLTVLNTIEDSRCPSNVTCVWEGTVSVQVNLIKDNLNLGNHTIRLGENNNENQIFDGYFIKLITVE</sequence>
<name>I3D4T4_9ARCH</name>
<comment type="caution">
    <text evidence="1">The sequence shown here is derived from an EMBL/GenBank/DDBJ whole genome shotgun (WGS) entry which is preliminary data.</text>
</comment>
<reference evidence="1 2" key="1">
    <citation type="journal article" date="2012" name="J. Bacteriol.">
        <title>Genome sequence of "Candidatus Nitrosopumilus salaria" BD31, an ammonia-oxidizing archaeon from the San Francisco Bay estuary.</title>
        <authorList>
            <person name="Mosier A.C."/>
            <person name="Allen E.E."/>
            <person name="Kim M."/>
            <person name="Ferriera S."/>
            <person name="Francis C.A."/>
        </authorList>
    </citation>
    <scope>NUCLEOTIDE SEQUENCE [LARGE SCALE GENOMIC DNA]</scope>
    <source>
        <strain evidence="1 2">BD31</strain>
    </source>
</reference>
<evidence type="ECO:0000313" key="2">
    <source>
        <dbReference type="Proteomes" id="UP000003423"/>
    </source>
</evidence>
<protein>
    <submittedName>
        <fullName evidence="1">Uncharacterized protein</fullName>
    </submittedName>
</protein>